<dbReference type="SUPFAM" id="SSF51735">
    <property type="entry name" value="NAD(P)-binding Rossmann-fold domains"/>
    <property type="match status" value="1"/>
</dbReference>
<evidence type="ECO:0000259" key="4">
    <source>
        <dbReference type="Pfam" id="PF03446"/>
    </source>
</evidence>
<keyword evidence="1" id="KW-0560">Oxidoreductase</keyword>
<keyword evidence="2" id="KW-0520">NAD</keyword>
<gene>
    <name evidence="6" type="ORF">I5E68_19750</name>
</gene>
<dbReference type="GO" id="GO:0051287">
    <property type="term" value="F:NAD binding"/>
    <property type="evidence" value="ECO:0007669"/>
    <property type="project" value="InterPro"/>
</dbReference>
<name>A0A931MN94_9SPHN</name>
<evidence type="ECO:0000259" key="5">
    <source>
        <dbReference type="Pfam" id="PF14833"/>
    </source>
</evidence>
<feature type="domain" description="6-phosphogluconate dehydrogenase NADP-binding" evidence="4">
    <location>
        <begin position="10"/>
        <end position="162"/>
    </location>
</feature>
<dbReference type="PANTHER" id="PTHR43060:SF15">
    <property type="entry name" value="3-HYDROXYISOBUTYRATE DEHYDROGENASE-LIKE 1, MITOCHONDRIAL-RELATED"/>
    <property type="match status" value="1"/>
</dbReference>
<dbReference type="AlphaFoldDB" id="A0A931MN94"/>
<dbReference type="InterPro" id="IPR008927">
    <property type="entry name" value="6-PGluconate_DH-like_C_sf"/>
</dbReference>
<dbReference type="InterPro" id="IPR015815">
    <property type="entry name" value="HIBADH-related"/>
</dbReference>
<evidence type="ECO:0000256" key="1">
    <source>
        <dbReference type="ARBA" id="ARBA00023002"/>
    </source>
</evidence>
<feature type="active site" evidence="3">
    <location>
        <position position="174"/>
    </location>
</feature>
<dbReference type="InterPro" id="IPR036291">
    <property type="entry name" value="NAD(P)-bd_dom_sf"/>
</dbReference>
<dbReference type="GO" id="GO:0016491">
    <property type="term" value="F:oxidoreductase activity"/>
    <property type="evidence" value="ECO:0007669"/>
    <property type="project" value="UniProtKB-KW"/>
</dbReference>
<sequence length="271" mass="28205">MENVSQQYNCGFIGLGSQGAPIARRMIDAGFSTMLWARRNASFEPYRDTSALFATSLEDVGAHSDHVGICVVTDDDVREVCEILIPAMKSGARLAIHSTIHPETCREMAGLAATRGIGLIDAPVSGGSPAAEAGTLTLMLGGDPATIAQSMPVFKSFGGLIVSLGEVGAGQHVKLLNNSLLLANLGLVEAVLKGGDSLGVDRAALIDLLLSSSGKSFALQVRSRMADPSSFRHGGALLRKDLCLLGAVLGESDETARILRDASELFVGAAN</sequence>
<evidence type="ECO:0000313" key="6">
    <source>
        <dbReference type="EMBL" id="MBH0115179.1"/>
    </source>
</evidence>
<dbReference type="GO" id="GO:0050661">
    <property type="term" value="F:NADP binding"/>
    <property type="evidence" value="ECO:0007669"/>
    <property type="project" value="InterPro"/>
</dbReference>
<dbReference type="Gene3D" id="3.40.50.720">
    <property type="entry name" value="NAD(P)-binding Rossmann-like Domain"/>
    <property type="match status" value="1"/>
</dbReference>
<dbReference type="PANTHER" id="PTHR43060">
    <property type="entry name" value="3-HYDROXYISOBUTYRATE DEHYDROGENASE-LIKE 1, MITOCHONDRIAL-RELATED"/>
    <property type="match status" value="1"/>
</dbReference>
<feature type="domain" description="3-hydroxyisobutyrate dehydrogenase-like NAD-binding" evidence="5">
    <location>
        <begin position="168"/>
        <end position="267"/>
    </location>
</feature>
<dbReference type="RefSeq" id="WP_197167416.1">
    <property type="nucleotide sequence ID" value="NZ_JADZGI010000011.1"/>
</dbReference>
<evidence type="ECO:0000256" key="3">
    <source>
        <dbReference type="PIRSR" id="PIRSR000103-1"/>
    </source>
</evidence>
<dbReference type="InterPro" id="IPR006115">
    <property type="entry name" value="6PGDH_NADP-bd"/>
</dbReference>
<reference evidence="6" key="1">
    <citation type="submission" date="2020-11" db="EMBL/GenBank/DDBJ databases">
        <title>Novosphingobium aureum sp. nov., a marine bacterium isolated from sediment of a salt flat.</title>
        <authorList>
            <person name="Yoo Y."/>
            <person name="Kim J.-J."/>
        </authorList>
    </citation>
    <scope>NUCLEOTIDE SEQUENCE</scope>
    <source>
        <strain evidence="6">YJ-S2-02</strain>
    </source>
</reference>
<dbReference type="EMBL" id="JADZGI010000011">
    <property type="protein sequence ID" value="MBH0115179.1"/>
    <property type="molecule type" value="Genomic_DNA"/>
</dbReference>
<dbReference type="Proteomes" id="UP000617634">
    <property type="component" value="Unassembled WGS sequence"/>
</dbReference>
<protein>
    <submittedName>
        <fullName evidence="6">NAD(P)-dependent oxidoreductase</fullName>
    </submittedName>
</protein>
<keyword evidence="7" id="KW-1185">Reference proteome</keyword>
<evidence type="ECO:0000313" key="7">
    <source>
        <dbReference type="Proteomes" id="UP000617634"/>
    </source>
</evidence>
<dbReference type="Gene3D" id="1.10.1040.10">
    <property type="entry name" value="N-(1-d-carboxylethyl)-l-norvaline Dehydrogenase, domain 2"/>
    <property type="match status" value="1"/>
</dbReference>
<dbReference type="Pfam" id="PF14833">
    <property type="entry name" value="NAD_binding_11"/>
    <property type="match status" value="1"/>
</dbReference>
<accession>A0A931MN94</accession>
<comment type="caution">
    <text evidence="6">The sequence shown here is derived from an EMBL/GenBank/DDBJ whole genome shotgun (WGS) entry which is preliminary data.</text>
</comment>
<evidence type="ECO:0000256" key="2">
    <source>
        <dbReference type="ARBA" id="ARBA00023027"/>
    </source>
</evidence>
<dbReference type="Pfam" id="PF03446">
    <property type="entry name" value="NAD_binding_2"/>
    <property type="match status" value="1"/>
</dbReference>
<dbReference type="InterPro" id="IPR013328">
    <property type="entry name" value="6PGD_dom2"/>
</dbReference>
<proteinExistence type="predicted"/>
<organism evidence="6 7">
    <name type="scientific">Novosphingobium aureum</name>
    <dbReference type="NCBI Taxonomy" id="2792964"/>
    <lineage>
        <taxon>Bacteria</taxon>
        <taxon>Pseudomonadati</taxon>
        <taxon>Pseudomonadota</taxon>
        <taxon>Alphaproteobacteria</taxon>
        <taxon>Sphingomonadales</taxon>
        <taxon>Sphingomonadaceae</taxon>
        <taxon>Novosphingobium</taxon>
    </lineage>
</organism>
<dbReference type="PIRSF" id="PIRSF000103">
    <property type="entry name" value="HIBADH"/>
    <property type="match status" value="1"/>
</dbReference>
<dbReference type="InterPro" id="IPR029154">
    <property type="entry name" value="HIBADH-like_NADP-bd"/>
</dbReference>
<dbReference type="SUPFAM" id="SSF48179">
    <property type="entry name" value="6-phosphogluconate dehydrogenase C-terminal domain-like"/>
    <property type="match status" value="1"/>
</dbReference>